<accession>A0A399F5A5</accession>
<keyword evidence="1" id="KW-0472">Membrane</keyword>
<evidence type="ECO:0000313" key="3">
    <source>
        <dbReference type="Proteomes" id="UP000265715"/>
    </source>
</evidence>
<evidence type="ECO:0000313" key="2">
    <source>
        <dbReference type="EMBL" id="RIH90459.1"/>
    </source>
</evidence>
<dbReference type="AlphaFoldDB" id="A0A399F5A5"/>
<reference evidence="2 3" key="1">
    <citation type="submission" date="2018-08" db="EMBL/GenBank/DDBJ databases">
        <title>Meiothermus terrae DSM 26712 genome sequencing project.</title>
        <authorList>
            <person name="Da Costa M.S."/>
            <person name="Albuquerque L."/>
            <person name="Raposo P."/>
            <person name="Froufe H.J.C."/>
            <person name="Barroso C.S."/>
            <person name="Egas C."/>
        </authorList>
    </citation>
    <scope>NUCLEOTIDE SEQUENCE [LARGE SCALE GENOMIC DNA]</scope>
    <source>
        <strain evidence="2 3">DSM 26712</strain>
    </source>
</reference>
<feature type="transmembrane region" description="Helical" evidence="1">
    <location>
        <begin position="36"/>
        <end position="56"/>
    </location>
</feature>
<protein>
    <submittedName>
        <fullName evidence="2">Uncharacterized protein</fullName>
    </submittedName>
</protein>
<name>A0A399F5A5_9DEIN</name>
<organism evidence="2 3">
    <name type="scientific">Calidithermus terrae</name>
    <dbReference type="NCBI Taxonomy" id="1408545"/>
    <lineage>
        <taxon>Bacteria</taxon>
        <taxon>Thermotogati</taxon>
        <taxon>Deinococcota</taxon>
        <taxon>Deinococci</taxon>
        <taxon>Thermales</taxon>
        <taxon>Thermaceae</taxon>
        <taxon>Calidithermus</taxon>
    </lineage>
</organism>
<dbReference type="Proteomes" id="UP000265715">
    <property type="component" value="Unassembled WGS sequence"/>
</dbReference>
<dbReference type="RefSeq" id="WP_169730620.1">
    <property type="nucleotide sequence ID" value="NZ_QXDL01000009.1"/>
</dbReference>
<proteinExistence type="predicted"/>
<comment type="caution">
    <text evidence="2">The sequence shown here is derived from an EMBL/GenBank/DDBJ whole genome shotgun (WGS) entry which is preliminary data.</text>
</comment>
<evidence type="ECO:0000256" key="1">
    <source>
        <dbReference type="SAM" id="Phobius"/>
    </source>
</evidence>
<gene>
    <name evidence="2" type="ORF">Mterra_00441</name>
</gene>
<keyword evidence="1" id="KW-1133">Transmembrane helix</keyword>
<keyword evidence="3" id="KW-1185">Reference proteome</keyword>
<keyword evidence="1" id="KW-0812">Transmembrane</keyword>
<sequence length="57" mass="6033">MEPLKLAGLLLLGLSAVELLLWRVLAASNPNLHKHFPVLVLASAVGGVVGFALFWLG</sequence>
<dbReference type="EMBL" id="QXDL01000009">
    <property type="protein sequence ID" value="RIH90459.1"/>
    <property type="molecule type" value="Genomic_DNA"/>
</dbReference>